<dbReference type="InterPro" id="IPR006917">
    <property type="entry name" value="SOUL_heme-bd"/>
</dbReference>
<name>A0Y8M3_9GAMM</name>
<evidence type="ECO:0000256" key="1">
    <source>
        <dbReference type="SAM" id="SignalP"/>
    </source>
</evidence>
<dbReference type="InterPro" id="IPR011256">
    <property type="entry name" value="Reg_factor_effector_dom_sf"/>
</dbReference>
<dbReference type="STRING" id="247633.GP2143_14516"/>
<proteinExistence type="predicted"/>
<organism evidence="2 3">
    <name type="scientific">marine gamma proteobacterium HTCC2143</name>
    <dbReference type="NCBI Taxonomy" id="247633"/>
    <lineage>
        <taxon>Bacteria</taxon>
        <taxon>Pseudomonadati</taxon>
        <taxon>Pseudomonadota</taxon>
        <taxon>Gammaproteobacteria</taxon>
        <taxon>Cellvibrionales</taxon>
        <taxon>Spongiibacteraceae</taxon>
        <taxon>BD1-7 clade</taxon>
    </lineage>
</organism>
<feature type="chain" id="PRO_5002630822" description="SOUL heme-binding protein" evidence="1">
    <location>
        <begin position="21"/>
        <end position="206"/>
    </location>
</feature>
<accession>A0Y8M3</accession>
<dbReference type="eggNOG" id="COG3449">
    <property type="taxonomic scope" value="Bacteria"/>
</dbReference>
<keyword evidence="3" id="KW-1185">Reference proteome</keyword>
<gene>
    <name evidence="2" type="ORF">GP2143_14516</name>
</gene>
<comment type="caution">
    <text evidence="2">The sequence shown here is derived from an EMBL/GenBank/DDBJ whole genome shotgun (WGS) entry which is preliminary data.</text>
</comment>
<feature type="signal peptide" evidence="1">
    <location>
        <begin position="1"/>
        <end position="20"/>
    </location>
</feature>
<protein>
    <recommendedName>
        <fullName evidence="4">SOUL heme-binding protein</fullName>
    </recommendedName>
</protein>
<dbReference type="Proteomes" id="UP000004931">
    <property type="component" value="Unassembled WGS sequence"/>
</dbReference>
<sequence length="206" mass="23147">MSKQILVTLISLLFSGQIMAIEEPKYEVLEVAGDFELRAYNPMIVAETIVDGSMDDASSQGFRRIAGYIFGDNTSKAGEIEKVNMTAPVTIQPKAEKISMTTPVTLKEEKGSWRIHFVMPSEYTMDTLPTPDEANVTLREVPAQKFAVIIFSGFAGEEKVALKTQMLLQWLAEKGIRQQGKPQLARYNPPWTLPFFRRNEVMIAIK</sequence>
<reference evidence="2 3" key="1">
    <citation type="journal article" date="2010" name="J. Bacteriol.">
        <title>Genome sequence of the oligotrophic marine Gammaproteobacterium HTCC2143, isolated from the Oregon Coast.</title>
        <authorList>
            <person name="Oh H.M."/>
            <person name="Kang I."/>
            <person name="Ferriera S."/>
            <person name="Giovannoni S.J."/>
            <person name="Cho J.C."/>
        </authorList>
    </citation>
    <scope>NUCLEOTIDE SEQUENCE [LARGE SCALE GENOMIC DNA]</scope>
    <source>
        <strain evidence="2 3">HTCC2143</strain>
    </source>
</reference>
<evidence type="ECO:0000313" key="2">
    <source>
        <dbReference type="EMBL" id="EAW32477.1"/>
    </source>
</evidence>
<dbReference type="Gene3D" id="3.20.80.10">
    <property type="entry name" value="Regulatory factor, effector binding domain"/>
    <property type="match status" value="1"/>
</dbReference>
<dbReference type="PANTHER" id="PTHR11220:SF58">
    <property type="entry name" value="SOUL HEME-BINDING FAMILY PROTEIN"/>
    <property type="match status" value="1"/>
</dbReference>
<dbReference type="Pfam" id="PF04832">
    <property type="entry name" value="SOUL"/>
    <property type="match status" value="1"/>
</dbReference>
<dbReference type="PANTHER" id="PTHR11220">
    <property type="entry name" value="HEME-BINDING PROTEIN-RELATED"/>
    <property type="match status" value="1"/>
</dbReference>
<dbReference type="SUPFAM" id="SSF55136">
    <property type="entry name" value="Probable bacterial effector-binding domain"/>
    <property type="match status" value="1"/>
</dbReference>
<dbReference type="EMBL" id="AAVT01000001">
    <property type="protein sequence ID" value="EAW32477.1"/>
    <property type="molecule type" value="Genomic_DNA"/>
</dbReference>
<evidence type="ECO:0000313" key="3">
    <source>
        <dbReference type="Proteomes" id="UP000004931"/>
    </source>
</evidence>
<dbReference type="AlphaFoldDB" id="A0Y8M3"/>
<keyword evidence="1" id="KW-0732">Signal</keyword>
<evidence type="ECO:0008006" key="4">
    <source>
        <dbReference type="Google" id="ProtNLM"/>
    </source>
</evidence>